<name>A0A941D4C2_9MICO</name>
<evidence type="ECO:0000256" key="1">
    <source>
        <dbReference type="SAM" id="Phobius"/>
    </source>
</evidence>
<dbReference type="AlphaFoldDB" id="A0A941D4C2"/>
<comment type="caution">
    <text evidence="2">The sequence shown here is derived from an EMBL/GenBank/DDBJ whole genome shotgun (WGS) entry which is preliminary data.</text>
</comment>
<organism evidence="2 3">
    <name type="scientific">Phycicoccus avicenniae</name>
    <dbReference type="NCBI Taxonomy" id="2828860"/>
    <lineage>
        <taxon>Bacteria</taxon>
        <taxon>Bacillati</taxon>
        <taxon>Actinomycetota</taxon>
        <taxon>Actinomycetes</taxon>
        <taxon>Micrococcales</taxon>
        <taxon>Intrasporangiaceae</taxon>
        <taxon>Phycicoccus</taxon>
    </lineage>
</organism>
<dbReference type="Proteomes" id="UP000677016">
    <property type="component" value="Unassembled WGS sequence"/>
</dbReference>
<proteinExistence type="predicted"/>
<keyword evidence="1" id="KW-1133">Transmembrane helix</keyword>
<evidence type="ECO:0000313" key="3">
    <source>
        <dbReference type="Proteomes" id="UP000677016"/>
    </source>
</evidence>
<keyword evidence="3" id="KW-1185">Reference proteome</keyword>
<keyword evidence="1" id="KW-0812">Transmembrane</keyword>
<reference evidence="2" key="1">
    <citation type="submission" date="2021-04" db="EMBL/GenBank/DDBJ databases">
        <title>Phycicoccus avicenniae sp. nov., a novel endophytic actinomycetes isolated from branch of Avicennia mariana.</title>
        <authorList>
            <person name="Tuo L."/>
        </authorList>
    </citation>
    <scope>NUCLEOTIDE SEQUENCE</scope>
    <source>
        <strain evidence="2">BSK3Z-2</strain>
    </source>
</reference>
<feature type="transmembrane region" description="Helical" evidence="1">
    <location>
        <begin position="102"/>
        <end position="120"/>
    </location>
</feature>
<sequence length="141" mass="14350">MTVLLRTAALVALVAFVGFGWSSLAGSDGDADIGAGLGAFLALGLASFGWATRDARTAPRPTGVVVRWLLVGVVVGVVASVLPQLRTSGLALATYVDDLRSVGVLGVVLVVVPALAAVPAGRVLRRRARGVVDQDTAPPPR</sequence>
<gene>
    <name evidence="2" type="ORF">KC207_00995</name>
</gene>
<dbReference type="RefSeq" id="WP_211601029.1">
    <property type="nucleotide sequence ID" value="NZ_JAGSNF010000001.1"/>
</dbReference>
<evidence type="ECO:0000313" key="2">
    <source>
        <dbReference type="EMBL" id="MBR7741869.1"/>
    </source>
</evidence>
<dbReference type="EMBL" id="JAGSNF010000001">
    <property type="protein sequence ID" value="MBR7741869.1"/>
    <property type="molecule type" value="Genomic_DNA"/>
</dbReference>
<keyword evidence="1" id="KW-0472">Membrane</keyword>
<feature type="transmembrane region" description="Helical" evidence="1">
    <location>
        <begin position="64"/>
        <end position="82"/>
    </location>
</feature>
<protein>
    <submittedName>
        <fullName evidence="2">Uncharacterized protein</fullName>
    </submittedName>
</protein>
<accession>A0A941D4C2</accession>
<feature type="transmembrane region" description="Helical" evidence="1">
    <location>
        <begin position="35"/>
        <end position="52"/>
    </location>
</feature>